<dbReference type="CDD" id="cd00156">
    <property type="entry name" value="REC"/>
    <property type="match status" value="1"/>
</dbReference>
<dbReference type="AlphaFoldDB" id="A0A9W6K1D6"/>
<proteinExistence type="predicted"/>
<dbReference type="PROSITE" id="PS50110">
    <property type="entry name" value="RESPONSE_REGULATORY"/>
    <property type="match status" value="1"/>
</dbReference>
<reference evidence="3" key="1">
    <citation type="journal article" date="2014" name="Int. J. Syst. Evol. Microbiol.">
        <title>Complete genome sequence of Corynebacterium casei LMG S-19264T (=DSM 44701T), isolated from a smear-ripened cheese.</title>
        <authorList>
            <consortium name="US DOE Joint Genome Institute (JGI-PGF)"/>
            <person name="Walter F."/>
            <person name="Albersmeier A."/>
            <person name="Kalinowski J."/>
            <person name="Ruckert C."/>
        </authorList>
    </citation>
    <scope>NUCLEOTIDE SEQUENCE</scope>
    <source>
        <strain evidence="3">VKM B-2789</strain>
    </source>
</reference>
<evidence type="ECO:0000256" key="1">
    <source>
        <dbReference type="PROSITE-ProRule" id="PRU00169"/>
    </source>
</evidence>
<evidence type="ECO:0000259" key="2">
    <source>
        <dbReference type="PROSITE" id="PS50110"/>
    </source>
</evidence>
<sequence>MRIHVLEDDGGVSDSLGLALNNLGHEVVFHRTAESFFSQSPPAASDVVLVDLSLPGIPGGQAVRWLQRLAGPPRVVVVTGQSQTVIDHQLRGLGPLMVVRKPLDFAALVAALPDV</sequence>
<dbReference type="SUPFAM" id="SSF52172">
    <property type="entry name" value="CheY-like"/>
    <property type="match status" value="1"/>
</dbReference>
<name>A0A9W6K1D6_9HYPH</name>
<gene>
    <name evidence="3" type="ORF">GCM10017653_32330</name>
</gene>
<reference evidence="3" key="2">
    <citation type="submission" date="2023-01" db="EMBL/GenBank/DDBJ databases">
        <authorList>
            <person name="Sun Q."/>
            <person name="Evtushenko L."/>
        </authorList>
    </citation>
    <scope>NUCLEOTIDE SEQUENCE</scope>
    <source>
        <strain evidence="3">VKM B-2789</strain>
    </source>
</reference>
<feature type="modified residue" description="4-aspartylphosphate" evidence="1">
    <location>
        <position position="51"/>
    </location>
</feature>
<evidence type="ECO:0000313" key="4">
    <source>
        <dbReference type="Proteomes" id="UP001143330"/>
    </source>
</evidence>
<accession>A0A9W6K1D6</accession>
<dbReference type="InterPro" id="IPR001789">
    <property type="entry name" value="Sig_transdc_resp-reg_receiver"/>
</dbReference>
<organism evidence="3 4">
    <name type="scientific">Ancylobacter defluvii</name>
    <dbReference type="NCBI Taxonomy" id="1282440"/>
    <lineage>
        <taxon>Bacteria</taxon>
        <taxon>Pseudomonadati</taxon>
        <taxon>Pseudomonadota</taxon>
        <taxon>Alphaproteobacteria</taxon>
        <taxon>Hyphomicrobiales</taxon>
        <taxon>Xanthobacteraceae</taxon>
        <taxon>Ancylobacter</taxon>
    </lineage>
</organism>
<dbReference type="Pfam" id="PF00072">
    <property type="entry name" value="Response_reg"/>
    <property type="match status" value="1"/>
</dbReference>
<dbReference type="SMART" id="SM00448">
    <property type="entry name" value="REC"/>
    <property type="match status" value="1"/>
</dbReference>
<protein>
    <recommendedName>
        <fullName evidence="2">Response regulatory domain-containing protein</fullName>
    </recommendedName>
</protein>
<keyword evidence="1" id="KW-0597">Phosphoprotein</keyword>
<dbReference type="GO" id="GO:0000160">
    <property type="term" value="P:phosphorelay signal transduction system"/>
    <property type="evidence" value="ECO:0007669"/>
    <property type="project" value="InterPro"/>
</dbReference>
<dbReference type="InterPro" id="IPR011006">
    <property type="entry name" value="CheY-like_superfamily"/>
</dbReference>
<dbReference type="Gene3D" id="3.40.50.2300">
    <property type="match status" value="1"/>
</dbReference>
<evidence type="ECO:0000313" key="3">
    <source>
        <dbReference type="EMBL" id="GLK85163.1"/>
    </source>
</evidence>
<dbReference type="EMBL" id="BSFM01000014">
    <property type="protein sequence ID" value="GLK85163.1"/>
    <property type="molecule type" value="Genomic_DNA"/>
</dbReference>
<feature type="domain" description="Response regulatory" evidence="2">
    <location>
        <begin position="2"/>
        <end position="115"/>
    </location>
</feature>
<keyword evidence="4" id="KW-1185">Reference proteome</keyword>
<comment type="caution">
    <text evidence="3">The sequence shown here is derived from an EMBL/GenBank/DDBJ whole genome shotgun (WGS) entry which is preliminary data.</text>
</comment>
<dbReference type="Proteomes" id="UP001143330">
    <property type="component" value="Unassembled WGS sequence"/>
</dbReference>